<proteinExistence type="predicted"/>
<protein>
    <recommendedName>
        <fullName evidence="4">PH domain-containing protein</fullName>
    </recommendedName>
</protein>
<feature type="transmembrane region" description="Helical" evidence="1">
    <location>
        <begin position="41"/>
        <end position="58"/>
    </location>
</feature>
<dbReference type="EMBL" id="RSAS01000431">
    <property type="protein sequence ID" value="RRR71744.1"/>
    <property type="molecule type" value="Genomic_DNA"/>
</dbReference>
<evidence type="ECO:0000256" key="1">
    <source>
        <dbReference type="SAM" id="Phobius"/>
    </source>
</evidence>
<dbReference type="AlphaFoldDB" id="A0A426TZQ3"/>
<dbReference type="Proteomes" id="UP000280307">
    <property type="component" value="Unassembled WGS sequence"/>
</dbReference>
<keyword evidence="1" id="KW-0472">Membrane</keyword>
<sequence>MPIESNDITFRPHRWFFFMALAMLLGTGLACVNLSVRTHPAWFVGAAIVTLLGGRMAMRYLIGALALRGCDLVVYQGAFVVREITLPLWTTPIVIHQSLFGRLLDAGTVEVMLDDRPVSLRVAQLRAFRRLLAERKLQLLALTRGW</sequence>
<organism evidence="2 3">
    <name type="scientific">Candidatus Viridilinea halotolerans</name>
    <dbReference type="NCBI Taxonomy" id="2491704"/>
    <lineage>
        <taxon>Bacteria</taxon>
        <taxon>Bacillati</taxon>
        <taxon>Chloroflexota</taxon>
        <taxon>Chloroflexia</taxon>
        <taxon>Chloroflexales</taxon>
        <taxon>Chloroflexineae</taxon>
        <taxon>Oscillochloridaceae</taxon>
        <taxon>Candidatus Viridilinea</taxon>
    </lineage>
</organism>
<name>A0A426TZQ3_9CHLR</name>
<reference evidence="2 3" key="1">
    <citation type="submission" date="2018-12" db="EMBL/GenBank/DDBJ databases">
        <title>Genome Sequence of Candidatus Viridilinea halotolerans isolated from saline sulfide-rich spring.</title>
        <authorList>
            <person name="Grouzdev D.S."/>
            <person name="Burganskaya E.I."/>
            <person name="Krutkina M.S."/>
            <person name="Sukhacheva M.V."/>
            <person name="Gorlenko V.M."/>
        </authorList>
    </citation>
    <scope>NUCLEOTIDE SEQUENCE [LARGE SCALE GENOMIC DNA]</scope>
    <source>
        <strain evidence="2">Chok-6</strain>
    </source>
</reference>
<comment type="caution">
    <text evidence="2">The sequence shown here is derived from an EMBL/GenBank/DDBJ whole genome shotgun (WGS) entry which is preliminary data.</text>
</comment>
<evidence type="ECO:0000313" key="2">
    <source>
        <dbReference type="EMBL" id="RRR71744.1"/>
    </source>
</evidence>
<keyword evidence="1" id="KW-1133">Transmembrane helix</keyword>
<keyword evidence="1" id="KW-0812">Transmembrane</keyword>
<gene>
    <name evidence="2" type="ORF">EI684_11110</name>
</gene>
<feature type="transmembrane region" description="Helical" evidence="1">
    <location>
        <begin position="15"/>
        <end position="35"/>
    </location>
</feature>
<accession>A0A426TZQ3</accession>
<evidence type="ECO:0000313" key="3">
    <source>
        <dbReference type="Proteomes" id="UP000280307"/>
    </source>
</evidence>
<evidence type="ECO:0008006" key="4">
    <source>
        <dbReference type="Google" id="ProtNLM"/>
    </source>
</evidence>